<dbReference type="InterPro" id="IPR038695">
    <property type="entry name" value="Saro_0823-like_sf"/>
</dbReference>
<dbReference type="InterPro" id="IPR003795">
    <property type="entry name" value="DUF192"/>
</dbReference>
<dbReference type="EMBL" id="JAGXFD010000001">
    <property type="protein sequence ID" value="MBZ9567818.1"/>
    <property type="molecule type" value="Genomic_DNA"/>
</dbReference>
<keyword evidence="2" id="KW-1185">Reference proteome</keyword>
<reference evidence="1 2" key="1">
    <citation type="submission" date="2021-05" db="EMBL/GenBank/DDBJ databases">
        <title>Petroleum and Energy Research Collection (APPE): ex situ preservation of microbial diversity associated with the oil industry and exploitation of its biotechnological potential.</title>
        <authorList>
            <person name="Paixao C.T.M."/>
            <person name="Gomes M.B."/>
            <person name="Oliveira V.M."/>
        </authorList>
    </citation>
    <scope>NUCLEOTIDE SEQUENCE [LARGE SCALE GENOMIC DNA]</scope>
    <source>
        <strain evidence="1 2">LIT2</strain>
    </source>
</reference>
<dbReference type="Gene3D" id="2.60.120.1140">
    <property type="entry name" value="Protein of unknown function DUF192"/>
    <property type="match status" value="1"/>
</dbReference>
<name>A0ABS7X045_9GAMM</name>
<gene>
    <name evidence="1" type="ORF">KGQ91_09015</name>
</gene>
<dbReference type="Proteomes" id="UP001319883">
    <property type="component" value="Unassembled WGS sequence"/>
</dbReference>
<dbReference type="Pfam" id="PF02643">
    <property type="entry name" value="DUF192"/>
    <property type="match status" value="1"/>
</dbReference>
<dbReference type="PANTHER" id="PTHR37953:SF1">
    <property type="entry name" value="UPF0127 PROTEIN MJ1496"/>
    <property type="match status" value="1"/>
</dbReference>
<evidence type="ECO:0000313" key="2">
    <source>
        <dbReference type="Proteomes" id="UP001319883"/>
    </source>
</evidence>
<sequence>MPRRGVVFALWCGLAVLGVLTGWAGVQAGDLEQRTLVIVSGDRRQAIQAEIARRPADRARGLMERERLPAGAGMLFLFPREQSATGAFWMFNTRIPLSIAFIDTQGVIRAIRRMVPCASERPADCPRYPAGVPFRMALEVNAGFFARHGITVGDRLLPTSLP</sequence>
<organism evidence="1 2">
    <name type="scientific">Modicisalibacter tunisiensis</name>
    <dbReference type="NCBI Taxonomy" id="390637"/>
    <lineage>
        <taxon>Bacteria</taxon>
        <taxon>Pseudomonadati</taxon>
        <taxon>Pseudomonadota</taxon>
        <taxon>Gammaproteobacteria</taxon>
        <taxon>Oceanospirillales</taxon>
        <taxon>Halomonadaceae</taxon>
        <taxon>Modicisalibacter</taxon>
    </lineage>
</organism>
<accession>A0ABS7X045</accession>
<proteinExistence type="predicted"/>
<dbReference type="PANTHER" id="PTHR37953">
    <property type="entry name" value="UPF0127 PROTEIN MJ1496"/>
    <property type="match status" value="1"/>
</dbReference>
<evidence type="ECO:0000313" key="1">
    <source>
        <dbReference type="EMBL" id="MBZ9567818.1"/>
    </source>
</evidence>
<comment type="caution">
    <text evidence="1">The sequence shown here is derived from an EMBL/GenBank/DDBJ whole genome shotgun (WGS) entry which is preliminary data.</text>
</comment>
<protein>
    <submittedName>
        <fullName evidence="1">DUF192 domain-containing protein</fullName>
    </submittedName>
</protein>
<dbReference type="RefSeq" id="WP_224420820.1">
    <property type="nucleotide sequence ID" value="NZ_JAGXFD010000001.1"/>
</dbReference>